<feature type="region of interest" description="Disordered" evidence="1">
    <location>
        <begin position="1"/>
        <end position="22"/>
    </location>
</feature>
<dbReference type="InParanoid" id="A0A401G823"/>
<dbReference type="OrthoDB" id="3357813at2759"/>
<accession>A0A401G823</accession>
<evidence type="ECO:0000313" key="3">
    <source>
        <dbReference type="Proteomes" id="UP000287166"/>
    </source>
</evidence>
<evidence type="ECO:0000313" key="2">
    <source>
        <dbReference type="EMBL" id="GBE78321.1"/>
    </source>
</evidence>
<feature type="region of interest" description="Disordered" evidence="1">
    <location>
        <begin position="406"/>
        <end position="466"/>
    </location>
</feature>
<feature type="compositionally biased region" description="Basic and acidic residues" evidence="1">
    <location>
        <begin position="647"/>
        <end position="656"/>
    </location>
</feature>
<keyword evidence="3" id="KW-1185">Reference proteome</keyword>
<dbReference type="STRING" id="139825.A0A401G823"/>
<name>A0A401G823_9APHY</name>
<dbReference type="EMBL" id="BFAD01000001">
    <property type="protein sequence ID" value="GBE78321.1"/>
    <property type="molecule type" value="Genomic_DNA"/>
</dbReference>
<feature type="compositionally biased region" description="Basic and acidic residues" evidence="1">
    <location>
        <begin position="412"/>
        <end position="430"/>
    </location>
</feature>
<evidence type="ECO:0000256" key="1">
    <source>
        <dbReference type="SAM" id="MobiDB-lite"/>
    </source>
</evidence>
<dbReference type="RefSeq" id="XP_027609234.1">
    <property type="nucleotide sequence ID" value="XM_027753433.1"/>
</dbReference>
<gene>
    <name evidence="2" type="ORF">SCP_0112060</name>
</gene>
<feature type="region of interest" description="Disordered" evidence="1">
    <location>
        <begin position="255"/>
        <end position="285"/>
    </location>
</feature>
<organism evidence="2 3">
    <name type="scientific">Sparassis crispa</name>
    <dbReference type="NCBI Taxonomy" id="139825"/>
    <lineage>
        <taxon>Eukaryota</taxon>
        <taxon>Fungi</taxon>
        <taxon>Dikarya</taxon>
        <taxon>Basidiomycota</taxon>
        <taxon>Agaricomycotina</taxon>
        <taxon>Agaricomycetes</taxon>
        <taxon>Polyporales</taxon>
        <taxon>Sparassidaceae</taxon>
        <taxon>Sparassis</taxon>
    </lineage>
</organism>
<dbReference type="AlphaFoldDB" id="A0A401G823"/>
<proteinExistence type="predicted"/>
<dbReference type="GeneID" id="38775238"/>
<feature type="compositionally biased region" description="Pro residues" evidence="1">
    <location>
        <begin position="570"/>
        <end position="586"/>
    </location>
</feature>
<reference evidence="2 3" key="1">
    <citation type="journal article" date="2018" name="Sci. Rep.">
        <title>Genome sequence of the cauliflower mushroom Sparassis crispa (Hanabiratake) and its association with beneficial usage.</title>
        <authorList>
            <person name="Kiyama R."/>
            <person name="Furutani Y."/>
            <person name="Kawaguchi K."/>
            <person name="Nakanishi T."/>
        </authorList>
    </citation>
    <scope>NUCLEOTIDE SEQUENCE [LARGE SCALE GENOMIC DNA]</scope>
</reference>
<dbReference type="Proteomes" id="UP000287166">
    <property type="component" value="Unassembled WGS sequence"/>
</dbReference>
<sequence>MTLEPPPTYSQQVPGLDGPPDDGTRAIEAQILIVPTANAISFQTGYLGAEGERAAIEGELQLKCADNFEWDKVTMSLRTVESAYGADIELANTEVVLFPGSREHASRSSFPFSIPLPPDTPQCIHATYSSVTHTLSAVVSLGDSPILSRSLTVHTRQYTAHPYTLDSAPETRVLEDPTRIEVQVPRTTFTVGEPIPIYITVPAPDRELVVEQGLRLRNIRAELVRLIKVDRSDGQDDDIEISSDYDFELLSVPASDEADDAGPSPSLPAQKGSDPSSSGEGVDFRTFTGVHGEKKVVALSGASCRLHPTRPIRIRLVLHRPSDSPIALSSENLPAADQYTADTALDCASISQTTILHRVSFMLRARVTFMNMANHTERVSIVSIPIIMLPPAAPLPEVEQSMDAAYHKKHDRPPARTVRMEDTDAPHYDDTEAGPSFLGGAPPPFEEREAPPPFSSAGPEASTSSRLPTFLESETDIYVPSSEDPSIAPPPPHIPELEIEGEGTLFGFAVSEQFDGYAEDLNRSYTPPPTLEMASRDANVTGLAHYDDGVTIQALGLALEQHDDATGSQFPPPPPPMDDPSDPPPCIDSAFRSPGDTRQGPPPHPLTQPLVLTTSRVTDDAAHSSPSDAQTESHGHAPPPYRTPDNGVDHEHEHVVRPPPYVDLIPHPHHA</sequence>
<comment type="caution">
    <text evidence="2">The sequence shown here is derived from an EMBL/GenBank/DDBJ whole genome shotgun (WGS) entry which is preliminary data.</text>
</comment>
<feature type="region of interest" description="Disordered" evidence="1">
    <location>
        <begin position="563"/>
        <end position="671"/>
    </location>
</feature>
<protein>
    <submittedName>
        <fullName evidence="2">Uncharacterized protein</fullName>
    </submittedName>
</protein>